<evidence type="ECO:0000256" key="1">
    <source>
        <dbReference type="SAM" id="SignalP"/>
    </source>
</evidence>
<feature type="signal peptide" evidence="1">
    <location>
        <begin position="1"/>
        <end position="19"/>
    </location>
</feature>
<dbReference type="EMBL" id="CP036266">
    <property type="protein sequence ID" value="QDT19876.1"/>
    <property type="molecule type" value="Genomic_DNA"/>
</dbReference>
<feature type="chain" id="PRO_5021716230" description="TraB family protein" evidence="1">
    <location>
        <begin position="20"/>
        <end position="269"/>
    </location>
</feature>
<evidence type="ECO:0000313" key="2">
    <source>
        <dbReference type="EMBL" id="QDT19876.1"/>
    </source>
</evidence>
<dbReference type="OrthoDB" id="272889at2"/>
<proteinExistence type="predicted"/>
<dbReference type="Proteomes" id="UP000320421">
    <property type="component" value="Chromosome"/>
</dbReference>
<dbReference type="AlphaFoldDB" id="A0A517PKH5"/>
<sequence length="269" mass="30377" precursor="true">MPRLSLCASIILCLHFAVADSLADEPSPGSELSSQLRKISTVASVVNTPINSKPKQIIIHLLNWHFVSRDDFATDLSDSSDSKLSEAEIEKQYYEFLDDVEAVQKEQKQILRYLIKNYEVRSVYLEGLTAKNLNAFNSFVKTLREFEVPEGNGAIDLFLKEQYRRDLMQLGVPAQLMITNELNSVIPLENSAAFKSAKPIGENGKIKVNQEAEEKREDEMLKILRKGQGISVIVLGGGHDLTDNLERMKLDSVQYIRVATNRYKKVTEN</sequence>
<gene>
    <name evidence="2" type="ORF">HG66A1_16440</name>
</gene>
<keyword evidence="1" id="KW-0732">Signal</keyword>
<protein>
    <recommendedName>
        <fullName evidence="4">TraB family protein</fullName>
    </recommendedName>
</protein>
<evidence type="ECO:0000313" key="3">
    <source>
        <dbReference type="Proteomes" id="UP000320421"/>
    </source>
</evidence>
<organism evidence="2 3">
    <name type="scientific">Gimesia chilikensis</name>
    <dbReference type="NCBI Taxonomy" id="2605989"/>
    <lineage>
        <taxon>Bacteria</taxon>
        <taxon>Pseudomonadati</taxon>
        <taxon>Planctomycetota</taxon>
        <taxon>Planctomycetia</taxon>
        <taxon>Planctomycetales</taxon>
        <taxon>Planctomycetaceae</taxon>
        <taxon>Gimesia</taxon>
    </lineage>
</organism>
<accession>A0A517PKH5</accession>
<evidence type="ECO:0008006" key="4">
    <source>
        <dbReference type="Google" id="ProtNLM"/>
    </source>
</evidence>
<keyword evidence="3" id="KW-1185">Reference proteome</keyword>
<reference evidence="2 3" key="1">
    <citation type="submission" date="2019-02" db="EMBL/GenBank/DDBJ databases">
        <title>Deep-cultivation of Planctomycetes and their phenomic and genomic characterization uncovers novel biology.</title>
        <authorList>
            <person name="Wiegand S."/>
            <person name="Jogler M."/>
            <person name="Boedeker C."/>
            <person name="Pinto D."/>
            <person name="Vollmers J."/>
            <person name="Rivas-Marin E."/>
            <person name="Kohn T."/>
            <person name="Peeters S.H."/>
            <person name="Heuer A."/>
            <person name="Rast P."/>
            <person name="Oberbeckmann S."/>
            <person name="Bunk B."/>
            <person name="Jeske O."/>
            <person name="Meyerdierks A."/>
            <person name="Storesund J.E."/>
            <person name="Kallscheuer N."/>
            <person name="Luecker S."/>
            <person name="Lage O.M."/>
            <person name="Pohl T."/>
            <person name="Merkel B.J."/>
            <person name="Hornburger P."/>
            <person name="Mueller R.-W."/>
            <person name="Bruemmer F."/>
            <person name="Labrenz M."/>
            <person name="Spormann A.M."/>
            <person name="Op den Camp H."/>
            <person name="Overmann J."/>
            <person name="Amann R."/>
            <person name="Jetten M.S.M."/>
            <person name="Mascher T."/>
            <person name="Medema M.H."/>
            <person name="Devos D.P."/>
            <person name="Kaster A.-K."/>
            <person name="Ovreas L."/>
            <person name="Rohde M."/>
            <person name="Galperin M.Y."/>
            <person name="Jogler C."/>
        </authorList>
    </citation>
    <scope>NUCLEOTIDE SEQUENCE [LARGE SCALE GENOMIC DNA]</scope>
    <source>
        <strain evidence="2 3">HG66A1</strain>
    </source>
</reference>
<name>A0A517PKH5_9PLAN</name>